<evidence type="ECO:0000256" key="2">
    <source>
        <dbReference type="ARBA" id="ARBA00009399"/>
    </source>
</evidence>
<feature type="transmembrane region" description="Helical" evidence="6">
    <location>
        <begin position="72"/>
        <end position="93"/>
    </location>
</feature>
<dbReference type="Proteomes" id="UP000389128">
    <property type="component" value="Unassembled WGS sequence"/>
</dbReference>
<proteinExistence type="inferred from homology"/>
<keyword evidence="5 6" id="KW-0472">Membrane</keyword>
<comment type="caution">
    <text evidence="8">The sequence shown here is derived from an EMBL/GenBank/DDBJ whole genome shotgun (WGS) entry which is preliminary data.</text>
</comment>
<keyword evidence="4 6" id="KW-1133">Transmembrane helix</keyword>
<dbReference type="PANTHER" id="PTHR38459">
    <property type="entry name" value="PROPHAGE BACTOPRENOL-LINKED GLUCOSE TRANSLOCASE HOMOLOG"/>
    <property type="match status" value="1"/>
</dbReference>
<organism evidence="8 9">
    <name type="scientific">Zoogloea oleivorans</name>
    <dbReference type="NCBI Taxonomy" id="1552750"/>
    <lineage>
        <taxon>Bacteria</taxon>
        <taxon>Pseudomonadati</taxon>
        <taxon>Pseudomonadota</taxon>
        <taxon>Betaproteobacteria</taxon>
        <taxon>Rhodocyclales</taxon>
        <taxon>Zoogloeaceae</taxon>
        <taxon>Zoogloea</taxon>
    </lineage>
</organism>
<evidence type="ECO:0000313" key="8">
    <source>
        <dbReference type="EMBL" id="TYC56588.1"/>
    </source>
</evidence>
<keyword evidence="3 6" id="KW-0812">Transmembrane</keyword>
<evidence type="ECO:0000259" key="7">
    <source>
        <dbReference type="Pfam" id="PF04138"/>
    </source>
</evidence>
<sequence>MSRQHALGQFLRYAAVGLASNAVLYAAYLAMTSAGMEAKLTMSLLYALGVTQTFFFNKNWSFRHGGTHGPAFVRYCISYGLGYVVNLTALFVLVDHLGYPHQIVQGVMVLSIAVMLFLLQKFWVFRLNTTLPVANGPST</sequence>
<reference evidence="8 9" key="1">
    <citation type="submission" date="2019-01" db="EMBL/GenBank/DDBJ databases">
        <title>Zoogloea oleivorans genome sequencing and assembly.</title>
        <authorList>
            <person name="Tancsics A."/>
            <person name="Farkas M."/>
            <person name="Kriszt B."/>
            <person name="Maroti G."/>
            <person name="Horvath B."/>
        </authorList>
    </citation>
    <scope>NUCLEOTIDE SEQUENCE [LARGE SCALE GENOMIC DNA]</scope>
    <source>
        <strain evidence="8 9">Buc</strain>
    </source>
</reference>
<comment type="similarity">
    <text evidence="2">Belongs to the GtrA family.</text>
</comment>
<dbReference type="OrthoDB" id="5772132at2"/>
<evidence type="ECO:0000313" key="9">
    <source>
        <dbReference type="Proteomes" id="UP000389128"/>
    </source>
</evidence>
<dbReference type="InterPro" id="IPR007267">
    <property type="entry name" value="GtrA_DPMS_TM"/>
</dbReference>
<feature type="transmembrane region" description="Helical" evidence="6">
    <location>
        <begin position="99"/>
        <end position="119"/>
    </location>
</feature>
<dbReference type="AlphaFoldDB" id="A0A6C2CRF2"/>
<dbReference type="InterPro" id="IPR051401">
    <property type="entry name" value="GtrA_CellWall_Glycosyl"/>
</dbReference>
<dbReference type="EMBL" id="SDKK01000010">
    <property type="protein sequence ID" value="TYC56588.1"/>
    <property type="molecule type" value="Genomic_DNA"/>
</dbReference>
<name>A0A6C2CRF2_9RHOO</name>
<protein>
    <submittedName>
        <fullName evidence="8">GtrA family protein</fullName>
    </submittedName>
</protein>
<evidence type="ECO:0000256" key="1">
    <source>
        <dbReference type="ARBA" id="ARBA00004141"/>
    </source>
</evidence>
<evidence type="ECO:0000256" key="3">
    <source>
        <dbReference type="ARBA" id="ARBA00022692"/>
    </source>
</evidence>
<feature type="transmembrane region" description="Helical" evidence="6">
    <location>
        <begin position="12"/>
        <end position="31"/>
    </location>
</feature>
<dbReference type="PANTHER" id="PTHR38459:SF1">
    <property type="entry name" value="PROPHAGE BACTOPRENOL-LINKED GLUCOSE TRANSLOCASE HOMOLOG"/>
    <property type="match status" value="1"/>
</dbReference>
<keyword evidence="9" id="KW-1185">Reference proteome</keyword>
<dbReference type="Pfam" id="PF04138">
    <property type="entry name" value="GtrA_DPMS_TM"/>
    <property type="match status" value="1"/>
</dbReference>
<evidence type="ECO:0000256" key="4">
    <source>
        <dbReference type="ARBA" id="ARBA00022989"/>
    </source>
</evidence>
<gene>
    <name evidence="8" type="ORF">ETQ85_12105</name>
</gene>
<feature type="transmembrane region" description="Helical" evidence="6">
    <location>
        <begin position="43"/>
        <end position="60"/>
    </location>
</feature>
<dbReference type="RefSeq" id="WP_148579326.1">
    <property type="nucleotide sequence ID" value="NZ_JAVEUW010000026.1"/>
</dbReference>
<dbReference type="GO" id="GO:0000271">
    <property type="term" value="P:polysaccharide biosynthetic process"/>
    <property type="evidence" value="ECO:0007669"/>
    <property type="project" value="InterPro"/>
</dbReference>
<dbReference type="GO" id="GO:0005886">
    <property type="term" value="C:plasma membrane"/>
    <property type="evidence" value="ECO:0007669"/>
    <property type="project" value="TreeGrafter"/>
</dbReference>
<accession>A0A6C2CRF2</accession>
<comment type="subcellular location">
    <subcellularLocation>
        <location evidence="1">Membrane</location>
        <topology evidence="1">Multi-pass membrane protein</topology>
    </subcellularLocation>
</comment>
<evidence type="ECO:0000256" key="6">
    <source>
        <dbReference type="SAM" id="Phobius"/>
    </source>
</evidence>
<feature type="domain" description="GtrA/DPMS transmembrane" evidence="7">
    <location>
        <begin position="12"/>
        <end position="125"/>
    </location>
</feature>
<evidence type="ECO:0000256" key="5">
    <source>
        <dbReference type="ARBA" id="ARBA00023136"/>
    </source>
</evidence>